<dbReference type="AlphaFoldDB" id="A0A4Q2S817"/>
<organism evidence="2 3">
    <name type="scientific">Nocardioides ganghwensis</name>
    <dbReference type="NCBI Taxonomy" id="252230"/>
    <lineage>
        <taxon>Bacteria</taxon>
        <taxon>Bacillati</taxon>
        <taxon>Actinomycetota</taxon>
        <taxon>Actinomycetes</taxon>
        <taxon>Propionibacteriales</taxon>
        <taxon>Nocardioidaceae</taxon>
        <taxon>Nocardioides</taxon>
    </lineage>
</organism>
<protein>
    <recommendedName>
        <fullName evidence="4">Lipoprotein</fullName>
    </recommendedName>
</protein>
<dbReference type="Gene3D" id="2.50.20.20">
    <property type="match status" value="1"/>
</dbReference>
<feature type="signal peptide" evidence="1">
    <location>
        <begin position="1"/>
        <end position="20"/>
    </location>
</feature>
<proteinExistence type="predicted"/>
<gene>
    <name evidence="2" type="ORF">EUA07_16240</name>
</gene>
<dbReference type="RefSeq" id="WP_129456225.1">
    <property type="nucleotide sequence ID" value="NZ_JACXYX010000018.1"/>
</dbReference>
<keyword evidence="3" id="KW-1185">Reference proteome</keyword>
<dbReference type="PROSITE" id="PS51257">
    <property type="entry name" value="PROKAR_LIPOPROTEIN"/>
    <property type="match status" value="1"/>
</dbReference>
<keyword evidence="1" id="KW-0732">Signal</keyword>
<accession>A0A4Q2S817</accession>
<dbReference type="OrthoDB" id="4350224at2"/>
<name>A0A4Q2S817_9ACTN</name>
<evidence type="ECO:0000313" key="2">
    <source>
        <dbReference type="EMBL" id="RYB99377.1"/>
    </source>
</evidence>
<sequence>MRVIRVVAATAALVATTAGCSVYEDFTTSDFAQKDGDAIVVAASEAMLDVTSLRVTGQVRDGGEQYFVDLSMDRDDRCTGTIRVGGSHLDIRRIGNRAWLKGEAGAFNRLGGGSVPRQVLDRLSGSWVQLDGRTATRLCDFDALLATFEVVDFGQQGKAGKGRSKRDAVDGPVPASVVEETTIDGHKAVQLTASPGGAHDENTWVLSEAPHHVVRLESTATQDGGTLSFSEFDVDVEVEAPPRKDVIRP</sequence>
<feature type="chain" id="PRO_5020856908" description="Lipoprotein" evidence="1">
    <location>
        <begin position="21"/>
        <end position="249"/>
    </location>
</feature>
<dbReference type="EMBL" id="SDWU01000019">
    <property type="protein sequence ID" value="RYB99377.1"/>
    <property type="molecule type" value="Genomic_DNA"/>
</dbReference>
<comment type="caution">
    <text evidence="2">The sequence shown here is derived from an EMBL/GenBank/DDBJ whole genome shotgun (WGS) entry which is preliminary data.</text>
</comment>
<evidence type="ECO:0000256" key="1">
    <source>
        <dbReference type="SAM" id="SignalP"/>
    </source>
</evidence>
<evidence type="ECO:0008006" key="4">
    <source>
        <dbReference type="Google" id="ProtNLM"/>
    </source>
</evidence>
<evidence type="ECO:0000313" key="3">
    <source>
        <dbReference type="Proteomes" id="UP000293291"/>
    </source>
</evidence>
<dbReference type="Proteomes" id="UP000293291">
    <property type="component" value="Unassembled WGS sequence"/>
</dbReference>
<reference evidence="2 3" key="1">
    <citation type="submission" date="2019-01" db="EMBL/GenBank/DDBJ databases">
        <title>Novel species of Nocardioides.</title>
        <authorList>
            <person name="Liu Q."/>
            <person name="Xin Y.-H."/>
        </authorList>
    </citation>
    <scope>NUCLEOTIDE SEQUENCE [LARGE SCALE GENOMIC DNA]</scope>
    <source>
        <strain evidence="2 3">CGMCC 4.6875</strain>
    </source>
</reference>